<dbReference type="STRING" id="1423731.FC81_GL002064"/>
<dbReference type="OrthoDB" id="4131070at2"/>
<dbReference type="GO" id="GO:0004331">
    <property type="term" value="F:fructose-2,6-bisphosphate 2-phosphatase activity"/>
    <property type="evidence" value="ECO:0007669"/>
    <property type="project" value="TreeGrafter"/>
</dbReference>
<dbReference type="InterPro" id="IPR029033">
    <property type="entry name" value="His_PPase_superfam"/>
</dbReference>
<evidence type="ECO:0000313" key="5">
    <source>
        <dbReference type="EMBL" id="KRL00532.1"/>
    </source>
</evidence>
<feature type="binding site" evidence="3">
    <location>
        <position position="59"/>
    </location>
    <ligand>
        <name>substrate</name>
    </ligand>
</feature>
<dbReference type="PANTHER" id="PTHR46517">
    <property type="entry name" value="FRUCTOSE-2,6-BISPHOSPHATASE TIGAR"/>
    <property type="match status" value="1"/>
</dbReference>
<name>A0A0R1M4F3_9LACO</name>
<keyword evidence="6" id="KW-1185">Reference proteome</keyword>
<dbReference type="RefSeq" id="WP_057746123.1">
    <property type="nucleotide sequence ID" value="NZ_AZEF01000042.1"/>
</dbReference>
<accession>A0A0R1M4F3</accession>
<feature type="binding site" evidence="3">
    <location>
        <begin position="9"/>
        <end position="16"/>
    </location>
    <ligand>
        <name>substrate</name>
    </ligand>
</feature>
<dbReference type="AlphaFoldDB" id="A0A0R1M4F3"/>
<dbReference type="PATRIC" id="fig|1423731.3.peg.2121"/>
<dbReference type="EMBL" id="AZEF01000042">
    <property type="protein sequence ID" value="KRL00532.1"/>
    <property type="molecule type" value="Genomic_DNA"/>
</dbReference>
<feature type="active site" description="Proton donor/acceptor" evidence="2">
    <location>
        <position position="88"/>
    </location>
</feature>
<feature type="binding site" evidence="3">
    <location>
        <begin position="88"/>
        <end position="91"/>
    </location>
    <ligand>
        <name>substrate</name>
    </ligand>
</feature>
<keyword evidence="1" id="KW-0378">Hydrolase</keyword>
<protein>
    <submittedName>
        <fullName evidence="5">Phosphoglycerate mutase</fullName>
    </submittedName>
</protein>
<dbReference type="Proteomes" id="UP000051621">
    <property type="component" value="Unassembled WGS sequence"/>
</dbReference>
<dbReference type="Pfam" id="PF00300">
    <property type="entry name" value="His_Phos_1"/>
    <property type="match status" value="2"/>
</dbReference>
<dbReference type="Gene3D" id="3.40.50.1240">
    <property type="entry name" value="Phosphoglycerate mutase-like"/>
    <property type="match status" value="1"/>
</dbReference>
<dbReference type="InterPro" id="IPR051695">
    <property type="entry name" value="Phosphoglycerate_Mutase"/>
</dbReference>
<evidence type="ECO:0000256" key="1">
    <source>
        <dbReference type="ARBA" id="ARBA00022801"/>
    </source>
</evidence>
<sequence>MSFTIYFVRHGQTFLNHYRRMQGWCDSPLTPKGIEDGHRAGRHLAHINFSNVYHSDTTRAKRTCGYIIDENVASAALPQPRILRNFREQSYGYFEGNDSSQTWLMVGAMHGCETFEELITKYSIEKSRDFMKETDPFHDAENNTEYWSRIDAGFDFLRAQQKDNDKVLLVSHGTTIRSIVHRFAPDIDIISHGPANGSVTKMLVNQDNVEIDYYNHFLDEQTY</sequence>
<dbReference type="GO" id="GO:0043456">
    <property type="term" value="P:regulation of pentose-phosphate shunt"/>
    <property type="evidence" value="ECO:0007669"/>
    <property type="project" value="TreeGrafter"/>
</dbReference>
<dbReference type="GO" id="GO:0045820">
    <property type="term" value="P:negative regulation of glycolytic process"/>
    <property type="evidence" value="ECO:0007669"/>
    <property type="project" value="TreeGrafter"/>
</dbReference>
<dbReference type="CDD" id="cd07067">
    <property type="entry name" value="HP_PGM_like"/>
    <property type="match status" value="1"/>
</dbReference>
<dbReference type="GO" id="GO:0005829">
    <property type="term" value="C:cytosol"/>
    <property type="evidence" value="ECO:0007669"/>
    <property type="project" value="TreeGrafter"/>
</dbReference>
<reference evidence="5 6" key="1">
    <citation type="journal article" date="2015" name="Genome Announc.">
        <title>Expanding the biotechnology potential of lactobacilli through comparative genomics of 213 strains and associated genera.</title>
        <authorList>
            <person name="Sun Z."/>
            <person name="Harris H.M."/>
            <person name="McCann A."/>
            <person name="Guo C."/>
            <person name="Argimon S."/>
            <person name="Zhang W."/>
            <person name="Yang X."/>
            <person name="Jeffery I.B."/>
            <person name="Cooney J.C."/>
            <person name="Kagawa T.F."/>
            <person name="Liu W."/>
            <person name="Song Y."/>
            <person name="Salvetti E."/>
            <person name="Wrobel A."/>
            <person name="Rasinkangas P."/>
            <person name="Parkhill J."/>
            <person name="Rea M.C."/>
            <person name="O'Sullivan O."/>
            <person name="Ritari J."/>
            <person name="Douillard F.P."/>
            <person name="Paul Ross R."/>
            <person name="Yang R."/>
            <person name="Briner A.E."/>
            <person name="Felis G.E."/>
            <person name="de Vos W.M."/>
            <person name="Barrangou R."/>
            <person name="Klaenhammer T.R."/>
            <person name="Caufield P.W."/>
            <person name="Cui Y."/>
            <person name="Zhang H."/>
            <person name="O'Toole P.W."/>
        </authorList>
    </citation>
    <scope>NUCLEOTIDE SEQUENCE [LARGE SCALE GENOMIC DNA]</scope>
    <source>
        <strain evidence="5 6">DSM 19910</strain>
    </source>
</reference>
<feature type="site" description="Transition state stabilizer" evidence="4">
    <location>
        <position position="172"/>
    </location>
</feature>
<dbReference type="PANTHER" id="PTHR46517:SF1">
    <property type="entry name" value="FRUCTOSE-2,6-BISPHOSPHATASE TIGAR"/>
    <property type="match status" value="1"/>
</dbReference>
<dbReference type="SUPFAM" id="SSF53254">
    <property type="entry name" value="Phosphoglycerate mutase-like"/>
    <property type="match status" value="1"/>
</dbReference>
<dbReference type="InterPro" id="IPR013078">
    <property type="entry name" value="His_Pase_superF_clade-1"/>
</dbReference>
<evidence type="ECO:0000256" key="4">
    <source>
        <dbReference type="PIRSR" id="PIRSR613078-3"/>
    </source>
</evidence>
<proteinExistence type="predicted"/>
<evidence type="ECO:0000256" key="3">
    <source>
        <dbReference type="PIRSR" id="PIRSR613078-2"/>
    </source>
</evidence>
<comment type="caution">
    <text evidence="5">The sequence shown here is derived from an EMBL/GenBank/DDBJ whole genome shotgun (WGS) entry which is preliminary data.</text>
</comment>
<evidence type="ECO:0000313" key="6">
    <source>
        <dbReference type="Proteomes" id="UP000051621"/>
    </source>
</evidence>
<gene>
    <name evidence="5" type="ORF">FC81_GL002064</name>
</gene>
<organism evidence="5 6">
    <name type="scientific">Liquorilactobacillus capillatus DSM 19910</name>
    <dbReference type="NCBI Taxonomy" id="1423731"/>
    <lineage>
        <taxon>Bacteria</taxon>
        <taxon>Bacillati</taxon>
        <taxon>Bacillota</taxon>
        <taxon>Bacilli</taxon>
        <taxon>Lactobacillales</taxon>
        <taxon>Lactobacillaceae</taxon>
        <taxon>Liquorilactobacillus</taxon>
    </lineage>
</organism>
<evidence type="ECO:0000256" key="2">
    <source>
        <dbReference type="PIRSR" id="PIRSR613078-1"/>
    </source>
</evidence>
<feature type="active site" description="Tele-phosphohistidine intermediate" evidence="2">
    <location>
        <position position="10"/>
    </location>
</feature>
<dbReference type="SMART" id="SM00855">
    <property type="entry name" value="PGAM"/>
    <property type="match status" value="1"/>
</dbReference>